<protein>
    <submittedName>
        <fullName evidence="3">Uncharacterized protein</fullName>
    </submittedName>
</protein>
<feature type="region of interest" description="Disordered" evidence="2">
    <location>
        <begin position="219"/>
        <end position="249"/>
    </location>
</feature>
<feature type="region of interest" description="Disordered" evidence="2">
    <location>
        <begin position="136"/>
        <end position="183"/>
    </location>
</feature>
<organism evidence="3">
    <name type="scientific">Heliothis virescens</name>
    <name type="common">Tobacco budworm moth</name>
    <dbReference type="NCBI Taxonomy" id="7102"/>
    <lineage>
        <taxon>Eukaryota</taxon>
        <taxon>Metazoa</taxon>
        <taxon>Ecdysozoa</taxon>
        <taxon>Arthropoda</taxon>
        <taxon>Hexapoda</taxon>
        <taxon>Insecta</taxon>
        <taxon>Pterygota</taxon>
        <taxon>Neoptera</taxon>
        <taxon>Endopterygota</taxon>
        <taxon>Lepidoptera</taxon>
        <taxon>Glossata</taxon>
        <taxon>Ditrysia</taxon>
        <taxon>Noctuoidea</taxon>
        <taxon>Noctuidae</taxon>
        <taxon>Heliothinae</taxon>
        <taxon>Heliothis</taxon>
    </lineage>
</organism>
<proteinExistence type="predicted"/>
<feature type="compositionally biased region" description="Basic and acidic residues" evidence="2">
    <location>
        <begin position="397"/>
        <end position="414"/>
    </location>
</feature>
<dbReference type="EMBL" id="NWSH01000994">
    <property type="protein sequence ID" value="PCG73181.1"/>
    <property type="molecule type" value="Genomic_DNA"/>
</dbReference>
<dbReference type="AlphaFoldDB" id="A0A2A4JMH2"/>
<evidence type="ECO:0000256" key="2">
    <source>
        <dbReference type="SAM" id="MobiDB-lite"/>
    </source>
</evidence>
<feature type="compositionally biased region" description="Basic and acidic residues" evidence="2">
    <location>
        <begin position="219"/>
        <end position="234"/>
    </location>
</feature>
<feature type="compositionally biased region" description="Polar residues" evidence="2">
    <location>
        <begin position="155"/>
        <end position="183"/>
    </location>
</feature>
<feature type="compositionally biased region" description="Acidic residues" evidence="2">
    <location>
        <begin position="415"/>
        <end position="444"/>
    </location>
</feature>
<feature type="region of interest" description="Disordered" evidence="2">
    <location>
        <begin position="299"/>
        <end position="487"/>
    </location>
</feature>
<accession>A0A2A4JMH2</accession>
<feature type="compositionally biased region" description="Acidic residues" evidence="2">
    <location>
        <begin position="307"/>
        <end position="319"/>
    </location>
</feature>
<keyword evidence="1" id="KW-0175">Coiled coil</keyword>
<gene>
    <name evidence="3" type="ORF">B5V51_15065</name>
</gene>
<evidence type="ECO:0000256" key="1">
    <source>
        <dbReference type="SAM" id="Coils"/>
    </source>
</evidence>
<sequence length="564" mass="63442">MLSAAKKKPLVENDQLKPKLLQDKCEKATEIQVSEEEIIMVHRSTQDRLPNPREERLFKSNRSLTNRVSRQAKKIEALRAIIAELKSKIHTEAKNKHTIFISRNRKDYLEPEPEGEECMEEGQEEWLSEGVLTDDDYVQTAEQQKTENPLPIDQDTAQSLDETEAMQTSTADTADEASNTTQNIEEQLNNLDSTNNGVELPDDLDAFLIRKTDGHVVEAKLQEESEVPKSKPQEDDGNDTDDLLRMLGDGDQKVKKKTFKVIKAAKDEDQGSTDDDDFIYEQSQVKTLKLAKNALIKRTATKAIPEDMSDGDDETDQSTDEGSTVQRMFEVKKAAGAKSDGQKNVVKHVRSNNNSLNRSQKTEPKSNKPTFKSHKSVKPTILQKKALDVETPAPFKPLEKTSKDKVSKSGVKNDDFDEIIDEEEFLDDDEFELDEEEFAEGSEGEDSKKQRIMKPEMMDEEVPSDAESRSEDGSLYDELPSSDSEDLDDWFTLDIRAERAGDYLPLLGTKAKELLLAERKRVSARVATLRQSLSALTDSARRQADQLRAAAMALAEIDDTLKAA</sequence>
<feature type="compositionally biased region" description="Basic and acidic residues" evidence="2">
    <location>
        <begin position="445"/>
        <end position="457"/>
    </location>
</feature>
<evidence type="ECO:0000313" key="3">
    <source>
        <dbReference type="EMBL" id="PCG73181.1"/>
    </source>
</evidence>
<comment type="caution">
    <text evidence="3">The sequence shown here is derived from an EMBL/GenBank/DDBJ whole genome shotgun (WGS) entry which is preliminary data.</text>
</comment>
<reference evidence="3" key="1">
    <citation type="submission" date="2017-09" db="EMBL/GenBank/DDBJ databases">
        <title>Contemporary evolution of a Lepidopteran species, Heliothis virescens, in response to modern agricultural practices.</title>
        <authorList>
            <person name="Fritz M.L."/>
            <person name="Deyonke A.M."/>
            <person name="Papanicolaou A."/>
            <person name="Micinski S."/>
            <person name="Westbrook J."/>
            <person name="Gould F."/>
        </authorList>
    </citation>
    <scope>NUCLEOTIDE SEQUENCE [LARGE SCALE GENOMIC DNA]</scope>
    <source>
        <strain evidence="3">HvINT-</strain>
        <tissue evidence="3">Whole body</tissue>
    </source>
</reference>
<feature type="coiled-coil region" evidence="1">
    <location>
        <begin position="68"/>
        <end position="95"/>
    </location>
</feature>
<name>A0A2A4JMH2_HELVI</name>